<keyword evidence="1" id="KW-0732">Signal</keyword>
<gene>
    <name evidence="2" type="ORF">DPMN_077656</name>
</gene>
<dbReference type="EMBL" id="JAIWYP010000015">
    <property type="protein sequence ID" value="KAH3702631.1"/>
    <property type="molecule type" value="Genomic_DNA"/>
</dbReference>
<comment type="caution">
    <text evidence="2">The sequence shown here is derived from an EMBL/GenBank/DDBJ whole genome shotgun (WGS) entry which is preliminary data.</text>
</comment>
<sequence length="134" mass="15239">MLFPVALAQWFVSVSLLFQLLHVDALRTITDEITFNGYRGKCWNRILKAFANSLDPDETSQNPAGTKCVPTVELQCVPTGEWCIRTGELRAFQLWHFNVFQLGNGVYQQGYYVRTNRGTLMCANRGFVLTKRGT</sequence>
<reference evidence="2" key="2">
    <citation type="submission" date="2020-11" db="EMBL/GenBank/DDBJ databases">
        <authorList>
            <person name="McCartney M.A."/>
            <person name="Auch B."/>
            <person name="Kono T."/>
            <person name="Mallez S."/>
            <person name="Becker A."/>
            <person name="Gohl D.M."/>
            <person name="Silverstein K.A.T."/>
            <person name="Koren S."/>
            <person name="Bechman K.B."/>
            <person name="Herman A."/>
            <person name="Abrahante J.E."/>
            <person name="Garbe J."/>
        </authorList>
    </citation>
    <scope>NUCLEOTIDE SEQUENCE</scope>
    <source>
        <strain evidence="2">Duluth1</strain>
        <tissue evidence="2">Whole animal</tissue>
    </source>
</reference>
<evidence type="ECO:0000256" key="1">
    <source>
        <dbReference type="SAM" id="SignalP"/>
    </source>
</evidence>
<feature type="signal peptide" evidence="1">
    <location>
        <begin position="1"/>
        <end position="25"/>
    </location>
</feature>
<organism evidence="2 3">
    <name type="scientific">Dreissena polymorpha</name>
    <name type="common">Zebra mussel</name>
    <name type="synonym">Mytilus polymorpha</name>
    <dbReference type="NCBI Taxonomy" id="45954"/>
    <lineage>
        <taxon>Eukaryota</taxon>
        <taxon>Metazoa</taxon>
        <taxon>Spiralia</taxon>
        <taxon>Lophotrochozoa</taxon>
        <taxon>Mollusca</taxon>
        <taxon>Bivalvia</taxon>
        <taxon>Autobranchia</taxon>
        <taxon>Heteroconchia</taxon>
        <taxon>Euheterodonta</taxon>
        <taxon>Imparidentia</taxon>
        <taxon>Neoheterodontei</taxon>
        <taxon>Myida</taxon>
        <taxon>Dreissenoidea</taxon>
        <taxon>Dreissenidae</taxon>
        <taxon>Dreissena</taxon>
    </lineage>
</organism>
<proteinExistence type="predicted"/>
<reference evidence="2" key="1">
    <citation type="journal article" date="2019" name="bioRxiv">
        <title>The Genome of the Zebra Mussel, Dreissena polymorpha: A Resource for Invasive Species Research.</title>
        <authorList>
            <person name="McCartney M.A."/>
            <person name="Auch B."/>
            <person name="Kono T."/>
            <person name="Mallez S."/>
            <person name="Zhang Y."/>
            <person name="Obille A."/>
            <person name="Becker A."/>
            <person name="Abrahante J.E."/>
            <person name="Garbe J."/>
            <person name="Badalamenti J.P."/>
            <person name="Herman A."/>
            <person name="Mangelson H."/>
            <person name="Liachko I."/>
            <person name="Sullivan S."/>
            <person name="Sone E.D."/>
            <person name="Koren S."/>
            <person name="Silverstein K.A.T."/>
            <person name="Beckman K.B."/>
            <person name="Gohl D.M."/>
        </authorList>
    </citation>
    <scope>NUCLEOTIDE SEQUENCE</scope>
    <source>
        <strain evidence="2">Duluth1</strain>
        <tissue evidence="2">Whole animal</tissue>
    </source>
</reference>
<evidence type="ECO:0000313" key="3">
    <source>
        <dbReference type="Proteomes" id="UP000828390"/>
    </source>
</evidence>
<evidence type="ECO:0000313" key="2">
    <source>
        <dbReference type="EMBL" id="KAH3702631.1"/>
    </source>
</evidence>
<dbReference type="AlphaFoldDB" id="A0A9D4BPU6"/>
<keyword evidence="3" id="KW-1185">Reference proteome</keyword>
<protein>
    <recommendedName>
        <fullName evidence="4">Secreted protein</fullName>
    </recommendedName>
</protein>
<dbReference type="Proteomes" id="UP000828390">
    <property type="component" value="Unassembled WGS sequence"/>
</dbReference>
<accession>A0A9D4BPU6</accession>
<name>A0A9D4BPU6_DREPO</name>
<feature type="chain" id="PRO_5038984938" description="Secreted protein" evidence="1">
    <location>
        <begin position="26"/>
        <end position="134"/>
    </location>
</feature>
<evidence type="ECO:0008006" key="4">
    <source>
        <dbReference type="Google" id="ProtNLM"/>
    </source>
</evidence>